<sequence length="152" mass="17270">MSSSLGVLKPGKSWPFYVTLFCTLVLWAAAFGIYGDTLDFQLYDTYFVMSSISFGLIMAIIISLILVTIYQVIHKFKPLVSAIFILAVVAFSIIRIAQVSKSLEFFVSGSEEPYVSDNPIFQYLDYALIPLFVLLMINLFIVVKRVFLRKRI</sequence>
<feature type="transmembrane region" description="Helical" evidence="1">
    <location>
        <begin position="46"/>
        <end position="67"/>
    </location>
</feature>
<comment type="caution">
    <text evidence="2">The sequence shown here is derived from an EMBL/GenBank/DDBJ whole genome shotgun (WGS) entry which is preliminary data.</text>
</comment>
<dbReference type="RefSeq" id="WP_068414341.1">
    <property type="nucleotide sequence ID" value="NZ_LRDB01000012.1"/>
</dbReference>
<evidence type="ECO:0000313" key="3">
    <source>
        <dbReference type="Proteomes" id="UP000075615"/>
    </source>
</evidence>
<reference evidence="2 3" key="1">
    <citation type="submission" date="2016-01" db="EMBL/GenBank/DDBJ databases">
        <title>Genome sequencing of Roseivirga echinicomitans KMM 6058.</title>
        <authorList>
            <person name="Selvaratnam C."/>
            <person name="Thevarajoo S."/>
            <person name="Goh K.M."/>
            <person name="Ee R."/>
            <person name="Chan K.-G."/>
            <person name="Chong C.S."/>
        </authorList>
    </citation>
    <scope>NUCLEOTIDE SEQUENCE [LARGE SCALE GENOMIC DNA]</scope>
    <source>
        <strain evidence="2 3">KMM 6058</strain>
    </source>
</reference>
<dbReference type="AlphaFoldDB" id="A0A150XJA0"/>
<dbReference type="EMBL" id="LRDB01000012">
    <property type="protein sequence ID" value="KYG78742.1"/>
    <property type="molecule type" value="Genomic_DNA"/>
</dbReference>
<keyword evidence="3" id="KW-1185">Reference proteome</keyword>
<dbReference type="Proteomes" id="UP000075615">
    <property type="component" value="Unassembled WGS sequence"/>
</dbReference>
<dbReference type="STRING" id="296218.AWN68_03680"/>
<keyword evidence="1" id="KW-0812">Transmembrane</keyword>
<evidence type="ECO:0000256" key="1">
    <source>
        <dbReference type="SAM" id="Phobius"/>
    </source>
</evidence>
<keyword evidence="1" id="KW-1133">Transmembrane helix</keyword>
<name>A0A150XJA0_9BACT</name>
<proteinExistence type="predicted"/>
<protein>
    <submittedName>
        <fullName evidence="2">Uncharacterized protein</fullName>
    </submittedName>
</protein>
<gene>
    <name evidence="2" type="ORF">AWN68_03680</name>
</gene>
<feature type="transmembrane region" description="Helical" evidence="1">
    <location>
        <begin position="79"/>
        <end position="100"/>
    </location>
</feature>
<accession>A0A150XJA0</accession>
<feature type="transmembrane region" description="Helical" evidence="1">
    <location>
        <begin position="120"/>
        <end position="143"/>
    </location>
</feature>
<organism evidence="2 3">
    <name type="scientific">Roseivirga echinicomitans</name>
    <dbReference type="NCBI Taxonomy" id="296218"/>
    <lineage>
        <taxon>Bacteria</taxon>
        <taxon>Pseudomonadati</taxon>
        <taxon>Bacteroidota</taxon>
        <taxon>Cytophagia</taxon>
        <taxon>Cytophagales</taxon>
        <taxon>Roseivirgaceae</taxon>
        <taxon>Roseivirga</taxon>
    </lineage>
</organism>
<feature type="transmembrane region" description="Helical" evidence="1">
    <location>
        <begin position="14"/>
        <end position="34"/>
    </location>
</feature>
<keyword evidence="1" id="KW-0472">Membrane</keyword>
<evidence type="ECO:0000313" key="2">
    <source>
        <dbReference type="EMBL" id="KYG78742.1"/>
    </source>
</evidence>